<dbReference type="GO" id="GO:0003676">
    <property type="term" value="F:nucleic acid binding"/>
    <property type="evidence" value="ECO:0007669"/>
    <property type="project" value="InterPro"/>
</dbReference>
<sequence length="86" mass="9781">MFQVKWFNKKKGYGFAVNGTGEEMFCHHSDISVDGYKYLKRGEFVRGTRVQMENGKLKVGSLRAPMDGGKLMCEVERAESAKEREA</sequence>
<evidence type="ECO:0000259" key="1">
    <source>
        <dbReference type="PROSITE" id="PS51857"/>
    </source>
</evidence>
<reference evidence="2" key="1">
    <citation type="journal article" date="2020" name="Nature">
        <title>Giant virus diversity and host interactions through global metagenomics.</title>
        <authorList>
            <person name="Schulz F."/>
            <person name="Roux S."/>
            <person name="Paez-Espino D."/>
            <person name="Jungbluth S."/>
            <person name="Walsh D.A."/>
            <person name="Denef V.J."/>
            <person name="McMahon K.D."/>
            <person name="Konstantinidis K.T."/>
            <person name="Eloe-Fadrosh E.A."/>
            <person name="Kyrpides N.C."/>
            <person name="Woyke T."/>
        </authorList>
    </citation>
    <scope>NUCLEOTIDE SEQUENCE</scope>
    <source>
        <strain evidence="2">GVMAG-M-3300027736-24</strain>
    </source>
</reference>
<feature type="domain" description="CSD" evidence="1">
    <location>
        <begin position="1"/>
        <end position="64"/>
    </location>
</feature>
<dbReference type="InterPro" id="IPR002059">
    <property type="entry name" value="CSP_DNA-bd"/>
</dbReference>
<dbReference type="PANTHER" id="PTHR46565:SF20">
    <property type="entry name" value="COLD SHOCK DOMAIN-CONTAINING PROTEIN 4"/>
    <property type="match status" value="1"/>
</dbReference>
<protein>
    <recommendedName>
        <fullName evidence="1">CSD domain-containing protein</fullName>
    </recommendedName>
</protein>
<dbReference type="InterPro" id="IPR011129">
    <property type="entry name" value="CSD"/>
</dbReference>
<dbReference type="Pfam" id="PF00313">
    <property type="entry name" value="CSD"/>
    <property type="match status" value="1"/>
</dbReference>
<accession>A0A6C0JKT4</accession>
<dbReference type="CDD" id="cd04458">
    <property type="entry name" value="CSP_CDS"/>
    <property type="match status" value="1"/>
</dbReference>
<dbReference type="EMBL" id="MN740417">
    <property type="protein sequence ID" value="QHU05651.1"/>
    <property type="molecule type" value="Genomic_DNA"/>
</dbReference>
<organism evidence="2">
    <name type="scientific">viral metagenome</name>
    <dbReference type="NCBI Taxonomy" id="1070528"/>
    <lineage>
        <taxon>unclassified sequences</taxon>
        <taxon>metagenomes</taxon>
        <taxon>organismal metagenomes</taxon>
    </lineage>
</organism>
<dbReference type="Gene3D" id="2.40.50.140">
    <property type="entry name" value="Nucleic acid-binding proteins"/>
    <property type="match status" value="1"/>
</dbReference>
<dbReference type="PROSITE" id="PS51857">
    <property type="entry name" value="CSD_2"/>
    <property type="match status" value="1"/>
</dbReference>
<name>A0A6C0JKT4_9ZZZZ</name>
<evidence type="ECO:0000313" key="2">
    <source>
        <dbReference type="EMBL" id="QHU05651.1"/>
    </source>
</evidence>
<dbReference type="SMART" id="SM00357">
    <property type="entry name" value="CSP"/>
    <property type="match status" value="1"/>
</dbReference>
<dbReference type="InterPro" id="IPR012340">
    <property type="entry name" value="NA-bd_OB-fold"/>
</dbReference>
<dbReference type="AlphaFoldDB" id="A0A6C0JKT4"/>
<dbReference type="SUPFAM" id="SSF50249">
    <property type="entry name" value="Nucleic acid-binding proteins"/>
    <property type="match status" value="1"/>
</dbReference>
<dbReference type="PRINTS" id="PR00050">
    <property type="entry name" value="COLDSHOCK"/>
</dbReference>
<proteinExistence type="predicted"/>
<dbReference type="PANTHER" id="PTHR46565">
    <property type="entry name" value="COLD SHOCK DOMAIN PROTEIN 2"/>
    <property type="match status" value="1"/>
</dbReference>